<dbReference type="AlphaFoldDB" id="A0AAE1BEF5"/>
<evidence type="ECO:0000313" key="2">
    <source>
        <dbReference type="EMBL" id="KAK3848881.1"/>
    </source>
</evidence>
<protein>
    <submittedName>
        <fullName evidence="2">Uncharacterized protein</fullName>
    </submittedName>
</protein>
<feature type="signal peptide" evidence="1">
    <location>
        <begin position="1"/>
        <end position="29"/>
    </location>
</feature>
<name>A0AAE1BEF5_PETCI</name>
<reference evidence="2" key="1">
    <citation type="submission" date="2023-10" db="EMBL/GenBank/DDBJ databases">
        <title>Genome assemblies of two species of porcelain crab, Petrolisthes cinctipes and Petrolisthes manimaculis (Anomura: Porcellanidae).</title>
        <authorList>
            <person name="Angst P."/>
        </authorList>
    </citation>
    <scope>NUCLEOTIDE SEQUENCE</scope>
    <source>
        <strain evidence="2">PB745_01</strain>
        <tissue evidence="2">Gill</tissue>
    </source>
</reference>
<sequence>MVVMVVVVVVMVVMVVVVSFLSMSSGTSSECELQWSSEGVRVRSLVSSREFLDAKKQLKERRREAWLKL</sequence>
<dbReference type="Proteomes" id="UP001286313">
    <property type="component" value="Unassembled WGS sequence"/>
</dbReference>
<dbReference type="EMBL" id="JAWQEG010009288">
    <property type="protein sequence ID" value="KAK3848881.1"/>
    <property type="molecule type" value="Genomic_DNA"/>
</dbReference>
<accession>A0AAE1BEF5</accession>
<feature type="chain" id="PRO_5042281711" evidence="1">
    <location>
        <begin position="30"/>
        <end position="69"/>
    </location>
</feature>
<comment type="caution">
    <text evidence="2">The sequence shown here is derived from an EMBL/GenBank/DDBJ whole genome shotgun (WGS) entry which is preliminary data.</text>
</comment>
<organism evidence="2 3">
    <name type="scientific">Petrolisthes cinctipes</name>
    <name type="common">Flat porcelain crab</name>
    <dbReference type="NCBI Taxonomy" id="88211"/>
    <lineage>
        <taxon>Eukaryota</taxon>
        <taxon>Metazoa</taxon>
        <taxon>Ecdysozoa</taxon>
        <taxon>Arthropoda</taxon>
        <taxon>Crustacea</taxon>
        <taxon>Multicrustacea</taxon>
        <taxon>Malacostraca</taxon>
        <taxon>Eumalacostraca</taxon>
        <taxon>Eucarida</taxon>
        <taxon>Decapoda</taxon>
        <taxon>Pleocyemata</taxon>
        <taxon>Anomura</taxon>
        <taxon>Galatheoidea</taxon>
        <taxon>Porcellanidae</taxon>
        <taxon>Petrolisthes</taxon>
    </lineage>
</organism>
<keyword evidence="3" id="KW-1185">Reference proteome</keyword>
<gene>
    <name evidence="2" type="ORF">Pcinc_044346</name>
</gene>
<evidence type="ECO:0000256" key="1">
    <source>
        <dbReference type="SAM" id="SignalP"/>
    </source>
</evidence>
<proteinExistence type="predicted"/>
<evidence type="ECO:0000313" key="3">
    <source>
        <dbReference type="Proteomes" id="UP001286313"/>
    </source>
</evidence>
<keyword evidence="1" id="KW-0732">Signal</keyword>